<protein>
    <submittedName>
        <fullName evidence="1">Uncharacterized protein</fullName>
    </submittedName>
</protein>
<organism evidence="1 2">
    <name type="scientific">Macrophomina phaseolina (strain MS6)</name>
    <name type="common">Charcoal rot fungus</name>
    <dbReference type="NCBI Taxonomy" id="1126212"/>
    <lineage>
        <taxon>Eukaryota</taxon>
        <taxon>Fungi</taxon>
        <taxon>Dikarya</taxon>
        <taxon>Ascomycota</taxon>
        <taxon>Pezizomycotina</taxon>
        <taxon>Dothideomycetes</taxon>
        <taxon>Dothideomycetes incertae sedis</taxon>
        <taxon>Botryosphaeriales</taxon>
        <taxon>Botryosphaeriaceae</taxon>
        <taxon>Macrophomina</taxon>
    </lineage>
</organism>
<dbReference type="OrthoDB" id="3957161at2759"/>
<reference evidence="1 2" key="1">
    <citation type="journal article" date="2012" name="BMC Genomics">
        <title>Tools to kill: Genome of one of the most destructive plant pathogenic fungi Macrophomina phaseolina.</title>
        <authorList>
            <person name="Islam M.S."/>
            <person name="Haque M.S."/>
            <person name="Islam M.M."/>
            <person name="Emdad E.M."/>
            <person name="Halim A."/>
            <person name="Hossen Q.M.M."/>
            <person name="Hossain M.Z."/>
            <person name="Ahmed B."/>
            <person name="Rahim S."/>
            <person name="Rahman M.S."/>
            <person name="Alam M.M."/>
            <person name="Hou S."/>
            <person name="Wan X."/>
            <person name="Saito J.A."/>
            <person name="Alam M."/>
        </authorList>
    </citation>
    <scope>NUCLEOTIDE SEQUENCE [LARGE SCALE GENOMIC DNA]</scope>
    <source>
        <strain evidence="1 2">MS6</strain>
    </source>
</reference>
<accession>K2RZH2</accession>
<name>K2RZH2_MACPH</name>
<gene>
    <name evidence="1" type="ORF">MPH_07240</name>
</gene>
<dbReference type="EMBL" id="AHHD01000294">
    <property type="protein sequence ID" value="EKG15574.1"/>
    <property type="molecule type" value="Genomic_DNA"/>
</dbReference>
<proteinExistence type="predicted"/>
<comment type="caution">
    <text evidence="1">The sequence shown here is derived from an EMBL/GenBank/DDBJ whole genome shotgun (WGS) entry which is preliminary data.</text>
</comment>
<dbReference type="InParanoid" id="K2RZH2"/>
<evidence type="ECO:0000313" key="2">
    <source>
        <dbReference type="Proteomes" id="UP000007129"/>
    </source>
</evidence>
<sequence length="82" mass="9979">MELYLRDYLANEHSLEKRREKTKEIFGTYTGFVDNLRATFNDRDELAAYLEWLDETFRDLFYKGLKEEVKKNMITHEYPATF</sequence>
<evidence type="ECO:0000313" key="1">
    <source>
        <dbReference type="EMBL" id="EKG15574.1"/>
    </source>
</evidence>
<dbReference type="VEuPathDB" id="FungiDB:MPH_07240"/>
<dbReference type="AlphaFoldDB" id="K2RZH2"/>
<dbReference type="HOGENOM" id="CLU_174964_0_0_1"/>
<dbReference type="Proteomes" id="UP000007129">
    <property type="component" value="Unassembled WGS sequence"/>
</dbReference>